<evidence type="ECO:0000313" key="2">
    <source>
        <dbReference type="Proteomes" id="UP000192727"/>
    </source>
</evidence>
<dbReference type="PANTHER" id="PTHR14859">
    <property type="entry name" value="CALCOFLUOR WHITE HYPERSENSITIVE PROTEIN PRECURSOR"/>
    <property type="match status" value="1"/>
</dbReference>
<dbReference type="AlphaFoldDB" id="A0A1V0UZN5"/>
<dbReference type="InterPro" id="IPR036691">
    <property type="entry name" value="Endo/exonu/phosph_ase_sf"/>
</dbReference>
<dbReference type="Gene3D" id="3.60.10.10">
    <property type="entry name" value="Endonuclease/exonuclease/phosphatase"/>
    <property type="match status" value="1"/>
</dbReference>
<gene>
    <name evidence="1" type="ORF">B7C51_24030</name>
</gene>
<accession>A0A1V0UZN5</accession>
<reference evidence="1 2" key="1">
    <citation type="submission" date="2017-03" db="EMBL/GenBank/DDBJ databases">
        <title>Paenibacillus larvae genome sequencing.</title>
        <authorList>
            <person name="Dingman D.W."/>
        </authorList>
    </citation>
    <scope>NUCLEOTIDE SEQUENCE [LARGE SCALE GENOMIC DNA]</scope>
    <source>
        <strain evidence="1 2">SAG 10367</strain>
    </source>
</reference>
<evidence type="ECO:0000313" key="1">
    <source>
        <dbReference type="EMBL" id="ARF70647.1"/>
    </source>
</evidence>
<protein>
    <submittedName>
        <fullName evidence="1">Uncharacterized protein</fullName>
    </submittedName>
</protein>
<dbReference type="GO" id="GO:0003824">
    <property type="term" value="F:catalytic activity"/>
    <property type="evidence" value="ECO:0007669"/>
    <property type="project" value="InterPro"/>
</dbReference>
<dbReference type="PANTHER" id="PTHR14859:SF15">
    <property type="entry name" value="ENDONUCLEASE_EXONUCLEASE_PHOSPHATASE DOMAIN-CONTAINING PROTEIN"/>
    <property type="match status" value="1"/>
</dbReference>
<dbReference type="EMBL" id="CP020557">
    <property type="protein sequence ID" value="ARF70647.1"/>
    <property type="molecule type" value="Genomic_DNA"/>
</dbReference>
<name>A0A1V0UZN5_9BACL</name>
<dbReference type="Pfam" id="PF03372">
    <property type="entry name" value="Exo_endo_phos"/>
    <property type="match status" value="1"/>
</dbReference>
<sequence length="243" mass="28017">MEFRVVTFNIHHGRGTDRKLNLDRIAQVIEKSQADVIALNEVDKYFSRRSEYTDQLGWLSERLKLDGIFGAAKTNKVSEETDCMIREYGNALLSRFPIVDVKHHNLSVYPIRLEGRALLEVTLLIGGQRLKLYVTHLSLTPFIQSIQADMILNKIIDDHHPMILLGDFNTWPQSKLWRKVTAKLTDVSHSFRKKPCLTFPSFRPRVRLDYIFISHHFHISSAEVITEDPAASDHLPLIATLKF</sequence>
<dbReference type="GeneID" id="64219100"/>
<dbReference type="RefSeq" id="WP_079940834.1">
    <property type="nucleotide sequence ID" value="NZ_CP020327.1"/>
</dbReference>
<dbReference type="Proteomes" id="UP000192727">
    <property type="component" value="Chromosome"/>
</dbReference>
<dbReference type="GO" id="GO:0006506">
    <property type="term" value="P:GPI anchor biosynthetic process"/>
    <property type="evidence" value="ECO:0007669"/>
    <property type="project" value="TreeGrafter"/>
</dbReference>
<proteinExistence type="predicted"/>
<dbReference type="GO" id="GO:0016020">
    <property type="term" value="C:membrane"/>
    <property type="evidence" value="ECO:0007669"/>
    <property type="project" value="GOC"/>
</dbReference>
<dbReference type="InterPro" id="IPR005135">
    <property type="entry name" value="Endo/exonuclease/phosphatase"/>
</dbReference>
<organism evidence="1 2">
    <name type="scientific">Paenibacillus larvae subsp. pulvifaciens</name>
    <dbReference type="NCBI Taxonomy" id="1477"/>
    <lineage>
        <taxon>Bacteria</taxon>
        <taxon>Bacillati</taxon>
        <taxon>Bacillota</taxon>
        <taxon>Bacilli</taxon>
        <taxon>Bacillales</taxon>
        <taxon>Paenibacillaceae</taxon>
        <taxon>Paenibacillus</taxon>
    </lineage>
</organism>
<dbReference type="InterPro" id="IPR051916">
    <property type="entry name" value="GPI-anchor_lipid_remodeler"/>
</dbReference>
<dbReference type="SUPFAM" id="SSF56219">
    <property type="entry name" value="DNase I-like"/>
    <property type="match status" value="1"/>
</dbReference>